<dbReference type="EMBL" id="KJ019163">
    <property type="protein sequence ID" value="AIX46607.1"/>
    <property type="molecule type" value="Genomic_DNA"/>
</dbReference>
<evidence type="ECO:0000313" key="31">
    <source>
        <dbReference type="Proteomes" id="UP000185387"/>
    </source>
</evidence>
<dbReference type="SUPFAM" id="SSF51197">
    <property type="entry name" value="Clavaminate synthase-like"/>
    <property type="match status" value="1"/>
</dbReference>
<dbReference type="Proteomes" id="UP000185409">
    <property type="component" value="Segment"/>
</dbReference>
<dbReference type="Proteomes" id="UP000185392">
    <property type="component" value="Segment"/>
</dbReference>
<dbReference type="EMBL" id="KJ019067">
    <property type="protein sequence ID" value="AIX23594.1"/>
    <property type="molecule type" value="Genomic_DNA"/>
</dbReference>
<reference evidence="30 31" key="1">
    <citation type="submission" date="2013-12" db="EMBL/GenBank/DDBJ databases">
        <title>Ecological redundancy of diverse viral populations within a natural community.</title>
        <authorList>
            <person name="Gregory A.C."/>
            <person name="LaButti K."/>
            <person name="Copeland A."/>
            <person name="Woyke T."/>
            <person name="Sullivan M.B."/>
        </authorList>
    </citation>
    <scope>NUCLEOTIDE SEQUENCE [LARGE SCALE GENOMIC DNA]</scope>
    <source>
        <strain evidence="23">Syn7803C101</strain>
        <strain evidence="24">Syn7803C104</strain>
        <strain evidence="25">Syn7803C107</strain>
        <strain evidence="26">Syn7803C26</strain>
        <strain evidence="27">Syn7803C31</strain>
        <strain evidence="28">Syn7803C33</strain>
        <strain evidence="29">Syn7803C38</strain>
        <strain evidence="7">Syn7803C42</strain>
        <strain evidence="8">Syn7803C47</strain>
        <strain evidence="9">Syn7803C53</strain>
        <strain evidence="10">Syn7803C59</strain>
        <strain evidence="11">Syn7803C86</strain>
        <strain evidence="12">Syn7803C99</strain>
        <strain evidence="19">Syn7803US1</strain>
        <strain evidence="13">Syn7803US101</strain>
        <strain evidence="14">Syn7803US102</strain>
        <strain evidence="15">Syn7803US112</strain>
        <strain evidence="16">Syn7803US117</strain>
        <strain evidence="17">Syn7803US123</strain>
        <strain evidence="18">Syn7803US19</strain>
        <strain evidence="20">Syn7803US60</strain>
        <strain evidence="21">Syn7803US62</strain>
        <strain evidence="22">Syn7803US79</strain>
    </source>
</reference>
<evidence type="ECO:0000313" key="18">
    <source>
        <dbReference type="EMBL" id="AIX28045.1"/>
    </source>
</evidence>
<keyword evidence="3" id="KW-0223">Dioxygenase</keyword>
<feature type="domain" description="Fe2OG dioxygenase" evidence="6">
    <location>
        <begin position="89"/>
        <end position="189"/>
    </location>
</feature>
<dbReference type="SMART" id="SM00702">
    <property type="entry name" value="P4Hc"/>
    <property type="match status" value="1"/>
</dbReference>
<dbReference type="Proteomes" id="UP000185406">
    <property type="component" value="Segment"/>
</dbReference>
<dbReference type="GO" id="GO:0016705">
    <property type="term" value="F:oxidoreductase activity, acting on paired donors, with incorporation or reduction of molecular oxygen"/>
    <property type="evidence" value="ECO:0007669"/>
    <property type="project" value="InterPro"/>
</dbReference>
<dbReference type="EMBL" id="KJ019076">
    <property type="protein sequence ID" value="AIX25550.1"/>
    <property type="molecule type" value="Genomic_DNA"/>
</dbReference>
<evidence type="ECO:0000256" key="1">
    <source>
        <dbReference type="ARBA" id="ARBA00001961"/>
    </source>
</evidence>
<dbReference type="GO" id="GO:0005506">
    <property type="term" value="F:iron ion binding"/>
    <property type="evidence" value="ECO:0007669"/>
    <property type="project" value="InterPro"/>
</dbReference>
<evidence type="ECO:0000313" key="26">
    <source>
        <dbReference type="EMBL" id="AIX44328.1"/>
    </source>
</evidence>
<dbReference type="Proteomes" id="UP000185390">
    <property type="component" value="Segment"/>
</dbReference>
<evidence type="ECO:0000313" key="11">
    <source>
        <dbReference type="EMBL" id="AIX20798.1"/>
    </source>
</evidence>
<evidence type="ECO:0000313" key="14">
    <source>
        <dbReference type="EMBL" id="AIX23802.1"/>
    </source>
</evidence>
<dbReference type="EMBL" id="KJ019068">
    <property type="protein sequence ID" value="AIX23802.1"/>
    <property type="molecule type" value="Genomic_DNA"/>
</dbReference>
<evidence type="ECO:0000313" key="17">
    <source>
        <dbReference type="EMBL" id="AIX27269.1"/>
    </source>
</evidence>
<dbReference type="EMBL" id="KJ019055">
    <property type="protein sequence ID" value="AIX20798.1"/>
    <property type="molecule type" value="Genomic_DNA"/>
</dbReference>
<protein>
    <submittedName>
        <fullName evidence="10">2OG-Fe(II) oxygenase</fullName>
    </submittedName>
</protein>
<evidence type="ECO:0000313" key="12">
    <source>
        <dbReference type="EMBL" id="AIX23099.1"/>
    </source>
</evidence>
<dbReference type="EMBL" id="KJ019081">
    <property type="protein sequence ID" value="AIX26630.1"/>
    <property type="molecule type" value="Genomic_DNA"/>
</dbReference>
<dbReference type="EMBL" id="KJ019158">
    <property type="protein sequence ID" value="AIX45459.1"/>
    <property type="molecule type" value="Genomic_DNA"/>
</dbReference>
<evidence type="ECO:0000256" key="4">
    <source>
        <dbReference type="ARBA" id="ARBA00023002"/>
    </source>
</evidence>
<keyword evidence="2" id="KW-0479">Metal-binding</keyword>
<keyword evidence="4" id="KW-0560">Oxidoreductase</keyword>
<dbReference type="Proteomes" id="UP000185400">
    <property type="component" value="Segment"/>
</dbReference>
<dbReference type="Proteomes" id="UP000185405">
    <property type="component" value="Segment"/>
</dbReference>
<dbReference type="Pfam" id="PF13640">
    <property type="entry name" value="2OG-FeII_Oxy_3"/>
    <property type="match status" value="1"/>
</dbReference>
<dbReference type="Proteomes" id="UP000185399">
    <property type="component" value="Segment"/>
</dbReference>
<dbReference type="EMBL" id="KJ019153">
    <property type="protein sequence ID" value="AIX44328.1"/>
    <property type="molecule type" value="Genomic_DNA"/>
</dbReference>
<dbReference type="Proteomes" id="UP000185407">
    <property type="component" value="Segment"/>
</dbReference>
<evidence type="ECO:0000313" key="32">
    <source>
        <dbReference type="Proteomes" id="UP000185398"/>
    </source>
</evidence>
<evidence type="ECO:0000313" key="29">
    <source>
        <dbReference type="EMBL" id="AIX46607.1"/>
    </source>
</evidence>
<dbReference type="Proteomes" id="UP000185388">
    <property type="component" value="Segment"/>
</dbReference>
<evidence type="ECO:0000313" key="13">
    <source>
        <dbReference type="EMBL" id="AIX23594.1"/>
    </source>
</evidence>
<evidence type="ECO:0000313" key="10">
    <source>
        <dbReference type="EMBL" id="AIX16924.1"/>
    </source>
</evidence>
<dbReference type="InterPro" id="IPR044862">
    <property type="entry name" value="Pro_4_hyd_alph_FE2OG_OXY"/>
</dbReference>
<dbReference type="EMBL" id="KJ019135">
    <property type="protein sequence ID" value="AIX39635.1"/>
    <property type="molecule type" value="Genomic_DNA"/>
</dbReference>
<comment type="cofactor">
    <cofactor evidence="1">
        <name>L-ascorbate</name>
        <dbReference type="ChEBI" id="CHEBI:38290"/>
    </cofactor>
</comment>
<dbReference type="Proteomes" id="UP000185391">
    <property type="component" value="Segment"/>
</dbReference>
<proteinExistence type="predicted"/>
<dbReference type="EMBL" id="KJ019088">
    <property type="protein sequence ID" value="AIX28253.1"/>
    <property type="molecule type" value="Genomic_DNA"/>
</dbReference>
<sequence length="192" mass="22660">MEKVSIWYVMNYGLYYKQVSFNRQSMQVVNTALSGDSFMWQEGRLFDQKTQTKRNSKIAWVKNEQLYVMLLKMVRSVNRSSKWNFKISGVEPIQYAMYEPGGTYNWHIDQHPRPVRGNVRKISMSLFLNEDYEGGEFDLELYSPAEKIRYKTFKLSTGSAIFFQGDQWHRVRPVTSGLRKSLVAWFYGPPYS</sequence>
<keyword evidence="5" id="KW-0408">Iron</keyword>
<accession>A0A0E3EWQ4</accession>
<dbReference type="EMBL" id="KJ019137">
    <property type="protein sequence ID" value="AIX40063.1"/>
    <property type="molecule type" value="Genomic_DNA"/>
</dbReference>
<evidence type="ECO:0000313" key="21">
    <source>
        <dbReference type="EMBL" id="AIX35457.1"/>
    </source>
</evidence>
<dbReference type="EMBL" id="KJ019065">
    <property type="protein sequence ID" value="AIX23099.1"/>
    <property type="molecule type" value="Genomic_DNA"/>
</dbReference>
<dbReference type="EMBL" id="KJ019114">
    <property type="protein sequence ID" value="AIX35033.1"/>
    <property type="molecule type" value="Genomic_DNA"/>
</dbReference>
<evidence type="ECO:0000313" key="16">
    <source>
        <dbReference type="EMBL" id="AIX26630.1"/>
    </source>
</evidence>
<evidence type="ECO:0000256" key="5">
    <source>
        <dbReference type="ARBA" id="ARBA00023004"/>
    </source>
</evidence>
<dbReference type="Proteomes" id="UP000185396">
    <property type="component" value="Segment"/>
</dbReference>
<dbReference type="Proteomes" id="UP000033004">
    <property type="component" value="Segment"/>
</dbReference>
<evidence type="ECO:0000313" key="7">
    <source>
        <dbReference type="EMBL" id="AIX14303.1"/>
    </source>
</evidence>
<dbReference type="EMBL" id="KJ019084">
    <property type="protein sequence ID" value="AIX27269.1"/>
    <property type="molecule type" value="Genomic_DNA"/>
</dbReference>
<dbReference type="InterPro" id="IPR006620">
    <property type="entry name" value="Pro_4_hyd_alph"/>
</dbReference>
<dbReference type="Proteomes" id="UP000185389">
    <property type="component" value="Segment"/>
</dbReference>
<evidence type="ECO:0000313" key="28">
    <source>
        <dbReference type="EMBL" id="AIX45459.1"/>
    </source>
</evidence>
<evidence type="ECO:0000313" key="8">
    <source>
        <dbReference type="EMBL" id="AIX15168.1"/>
    </source>
</evidence>
<dbReference type="EMBL" id="KJ019033">
    <property type="protein sequence ID" value="AIX15813.1"/>
    <property type="molecule type" value="Genomic_DNA"/>
</dbReference>
<dbReference type="InterPro" id="IPR005123">
    <property type="entry name" value="Oxoglu/Fe-dep_dioxygenase_dom"/>
</dbReference>
<dbReference type="PROSITE" id="PS51471">
    <property type="entry name" value="FE2OG_OXY"/>
    <property type="match status" value="1"/>
</dbReference>
<dbReference type="EMBL" id="KJ019030">
    <property type="protein sequence ID" value="AIX15168.1"/>
    <property type="molecule type" value="Genomic_DNA"/>
</dbReference>
<gene>
    <name evidence="23" type="ORF">Syn7803C101_117</name>
    <name evidence="24" type="ORF">Syn7803C104_119</name>
    <name evidence="25" type="ORF">Syn7803C107_118</name>
    <name evidence="26" type="ORF">Syn7803C26_116</name>
    <name evidence="27" type="ORF">Syn7803C31_120</name>
    <name evidence="28" type="ORF">Syn7803C33_116</name>
    <name evidence="29" type="ORF">Syn7803C38_115</name>
    <name evidence="7" type="ORF">Syn7803C42_118</name>
    <name evidence="8" type="ORF">Syn7803C47_119</name>
    <name evidence="9" type="ORF">Syn7803C53_116</name>
    <name evidence="10" type="ORF">Syn7803C59_117</name>
    <name evidence="11" type="ORF">Syn7803C86_118</name>
    <name evidence="12" type="ORF">Syn7803C99_116</name>
    <name evidence="13" type="ORF">Syn7803US101_115</name>
    <name evidence="14" type="ORF">Syn7803US102_117</name>
    <name evidence="15" type="ORF">Syn7803US112_118</name>
    <name evidence="16" type="ORF">Syn7803US117_115</name>
    <name evidence="17" type="ORF">Syn7803US123_118</name>
    <name evidence="18" type="ORF">Syn7803US19_116</name>
    <name evidence="19" type="ORF">Syn7803US1_117</name>
    <name evidence="20" type="ORF">Syn7803US60_115</name>
    <name evidence="21" type="ORF">Syn7803US62_116</name>
    <name evidence="22" type="ORF">Syn7803US79_118</name>
</gene>
<dbReference type="Proteomes" id="UP000185387">
    <property type="component" value="Segment"/>
</dbReference>
<dbReference type="Gene3D" id="2.60.120.620">
    <property type="entry name" value="q2cbj1_9rhob like domain"/>
    <property type="match status" value="1"/>
</dbReference>
<evidence type="ECO:0000259" key="6">
    <source>
        <dbReference type="PROSITE" id="PS51471"/>
    </source>
</evidence>
<evidence type="ECO:0000256" key="2">
    <source>
        <dbReference type="ARBA" id="ARBA00022723"/>
    </source>
</evidence>
<evidence type="ECO:0000313" key="22">
    <source>
        <dbReference type="EMBL" id="AIX36754.1"/>
    </source>
</evidence>
<dbReference type="GO" id="GO:0031418">
    <property type="term" value="F:L-ascorbic acid binding"/>
    <property type="evidence" value="ECO:0007669"/>
    <property type="project" value="InterPro"/>
</dbReference>
<dbReference type="EMBL" id="KJ019026">
    <property type="protein sequence ID" value="AIX14303.1"/>
    <property type="molecule type" value="Genomic_DNA"/>
</dbReference>
<dbReference type="Proteomes" id="UP000185394">
    <property type="component" value="Segment"/>
</dbReference>
<evidence type="ECO:0000313" key="25">
    <source>
        <dbReference type="EMBL" id="AIX40272.1"/>
    </source>
</evidence>
<dbReference type="Proteomes" id="UP000185398">
    <property type="component" value="Segment"/>
</dbReference>
<evidence type="ECO:0000313" key="9">
    <source>
        <dbReference type="EMBL" id="AIX15813.1"/>
    </source>
</evidence>
<dbReference type="EMBL" id="KJ019087">
    <property type="protein sequence ID" value="AIX28045.1"/>
    <property type="molecule type" value="Genomic_DNA"/>
</dbReference>
<dbReference type="Proteomes" id="UP000185408">
    <property type="component" value="Segment"/>
</dbReference>
<dbReference type="EMBL" id="KJ019122">
    <property type="protein sequence ID" value="AIX36754.1"/>
    <property type="molecule type" value="Genomic_DNA"/>
</dbReference>
<dbReference type="Proteomes" id="UP000185404">
    <property type="component" value="Segment"/>
</dbReference>
<dbReference type="Proteomes" id="UP000185402">
    <property type="component" value="Segment"/>
</dbReference>
<dbReference type="GO" id="GO:0051213">
    <property type="term" value="F:dioxygenase activity"/>
    <property type="evidence" value="ECO:0007669"/>
    <property type="project" value="UniProtKB-KW"/>
</dbReference>
<evidence type="ECO:0000313" key="24">
    <source>
        <dbReference type="EMBL" id="AIX40063.1"/>
    </source>
</evidence>
<evidence type="ECO:0000313" key="15">
    <source>
        <dbReference type="EMBL" id="AIX25550.1"/>
    </source>
</evidence>
<evidence type="ECO:0000313" key="27">
    <source>
        <dbReference type="EMBL" id="AIX45252.1"/>
    </source>
</evidence>
<dbReference type="EMBL" id="KJ019138">
    <property type="protein sequence ID" value="AIX40272.1"/>
    <property type="molecule type" value="Genomic_DNA"/>
</dbReference>
<dbReference type="EMBL" id="KJ019038">
    <property type="protein sequence ID" value="AIX16924.1"/>
    <property type="molecule type" value="Genomic_DNA"/>
</dbReference>
<organism evidence="10 32">
    <name type="scientific">Synechococcus phage ACG-2014a</name>
    <dbReference type="NCBI Taxonomy" id="1493507"/>
    <lineage>
        <taxon>Viruses</taxon>
        <taxon>Duplodnaviria</taxon>
        <taxon>Heunggongvirae</taxon>
        <taxon>Uroviricota</taxon>
        <taxon>Caudoviricetes</taxon>
        <taxon>Pantevenvirales</taxon>
        <taxon>Kyanoviridae</taxon>
        <taxon>Acionnavirus</taxon>
        <taxon>Acionnavirus monteraybay</taxon>
    </lineage>
</organism>
<evidence type="ECO:0000313" key="23">
    <source>
        <dbReference type="EMBL" id="AIX39635.1"/>
    </source>
</evidence>
<evidence type="ECO:0000313" key="19">
    <source>
        <dbReference type="EMBL" id="AIX28253.1"/>
    </source>
</evidence>
<dbReference type="Proteomes" id="UP000185401">
    <property type="component" value="Segment"/>
</dbReference>
<evidence type="ECO:0000256" key="3">
    <source>
        <dbReference type="ARBA" id="ARBA00022964"/>
    </source>
</evidence>
<evidence type="ECO:0000313" key="20">
    <source>
        <dbReference type="EMBL" id="AIX35033.1"/>
    </source>
</evidence>
<evidence type="ECO:0000313" key="30">
    <source>
        <dbReference type="Proteomes" id="UP000033004"/>
    </source>
</evidence>
<dbReference type="EMBL" id="KJ019157">
    <property type="protein sequence ID" value="AIX45252.1"/>
    <property type="molecule type" value="Genomic_DNA"/>
</dbReference>
<dbReference type="Proteomes" id="UP000185403">
    <property type="component" value="Segment"/>
</dbReference>
<dbReference type="Proteomes" id="UP000185393">
    <property type="component" value="Segment"/>
</dbReference>
<dbReference type="EMBL" id="KJ019116">
    <property type="protein sequence ID" value="AIX35457.1"/>
    <property type="molecule type" value="Genomic_DNA"/>
</dbReference>
<name>A0A0E3EWQ4_9CAUD</name>
<dbReference type="Proteomes" id="UP000185395">
    <property type="component" value="Segment"/>
</dbReference>